<evidence type="ECO:0000256" key="4">
    <source>
        <dbReference type="HAMAP-Rule" id="MF_00688"/>
    </source>
</evidence>
<comment type="catalytic activity">
    <reaction evidence="4">
        <text>N-terminal L-lysyl-[protein] + L-leucyl-tRNA(Leu) = N-terminal L-leucyl-L-lysyl-[protein] + tRNA(Leu) + H(+)</text>
        <dbReference type="Rhea" id="RHEA:12340"/>
        <dbReference type="Rhea" id="RHEA-COMP:9613"/>
        <dbReference type="Rhea" id="RHEA-COMP:9622"/>
        <dbReference type="Rhea" id="RHEA-COMP:12670"/>
        <dbReference type="Rhea" id="RHEA-COMP:12671"/>
        <dbReference type="ChEBI" id="CHEBI:15378"/>
        <dbReference type="ChEBI" id="CHEBI:65249"/>
        <dbReference type="ChEBI" id="CHEBI:78442"/>
        <dbReference type="ChEBI" id="CHEBI:78494"/>
        <dbReference type="ChEBI" id="CHEBI:133043"/>
        <dbReference type="EC" id="2.3.2.6"/>
    </reaction>
</comment>
<dbReference type="GO" id="GO:0008914">
    <property type="term" value="F:leucyl-tRNA--protein transferase activity"/>
    <property type="evidence" value="ECO:0007669"/>
    <property type="project" value="UniProtKB-UniRule"/>
</dbReference>
<dbReference type="Gene3D" id="3.30.70.3550">
    <property type="entry name" value="Leucyl/phenylalanyl-tRNA-protein transferase, N-terminal domain"/>
    <property type="match status" value="1"/>
</dbReference>
<protein>
    <recommendedName>
        <fullName evidence="4">Leucyl/phenylalanyl-tRNA--protein transferase</fullName>
        <ecNumber evidence="4">2.3.2.6</ecNumber>
    </recommendedName>
    <alternativeName>
        <fullName evidence="4">L/F-transferase</fullName>
    </alternativeName>
    <alternativeName>
        <fullName evidence="4">Leucyltransferase</fullName>
    </alternativeName>
    <alternativeName>
        <fullName evidence="4">Phenyalanyltransferase</fullName>
    </alternativeName>
</protein>
<accession>A0A6A7WC62</accession>
<name>A0A6A7WC62_9BACT</name>
<dbReference type="Pfam" id="PF03588">
    <property type="entry name" value="Leu_Phe_trans"/>
    <property type="match status" value="1"/>
</dbReference>
<comment type="similarity">
    <text evidence="4">Belongs to the L/F-transferase family.</text>
</comment>
<evidence type="ECO:0000313" key="5">
    <source>
        <dbReference type="EMBL" id="MQP12074.1"/>
    </source>
</evidence>
<organism evidence="5 6">
    <name type="scientific">Segatella copri</name>
    <dbReference type="NCBI Taxonomy" id="165179"/>
    <lineage>
        <taxon>Bacteria</taxon>
        <taxon>Pseudomonadati</taxon>
        <taxon>Bacteroidota</taxon>
        <taxon>Bacteroidia</taxon>
        <taxon>Bacteroidales</taxon>
        <taxon>Prevotellaceae</taxon>
        <taxon>Segatella</taxon>
    </lineage>
</organism>
<evidence type="ECO:0000256" key="3">
    <source>
        <dbReference type="ARBA" id="ARBA00023315"/>
    </source>
</evidence>
<gene>
    <name evidence="4" type="primary">aat</name>
    <name evidence="5" type="ORF">F7D20_08930</name>
</gene>
<sequence length="222" mass="25368">MIFQIDESTPYPTFPDPRSGDEDGLFAVGGDLSIDRLLLAYCHGIFPWYSFRDQPDILWYCPMQRFVIFPEEIHVSHSMRTLINKDQYSYSINEAFDDVIAQCSKLRIEQDGAWLGDDMIKAYTELHRQGFASSVEVWDDATDQLVGGLYGVTIGPVFIGESMFSLVPSASKLALIYLARFMQRKGMKLIDCQLETPHLRSMGGRFISYDDYLKIINDDDES</sequence>
<dbReference type="SUPFAM" id="SSF55729">
    <property type="entry name" value="Acyl-CoA N-acyltransferases (Nat)"/>
    <property type="match status" value="1"/>
</dbReference>
<dbReference type="PANTHER" id="PTHR30098">
    <property type="entry name" value="LEUCYL/PHENYLALANYL-TRNA--PROTEIN TRANSFERASE"/>
    <property type="match status" value="1"/>
</dbReference>
<dbReference type="AlphaFoldDB" id="A0A6A7WC62"/>
<dbReference type="EMBL" id="VZAD01000066">
    <property type="protein sequence ID" value="MQP12074.1"/>
    <property type="molecule type" value="Genomic_DNA"/>
</dbReference>
<dbReference type="RefSeq" id="WP_158463738.1">
    <property type="nucleotide sequence ID" value="NZ_VZAD01000066.1"/>
</dbReference>
<dbReference type="InterPro" id="IPR042221">
    <property type="entry name" value="Leu/Phe-tRNA_Trfase_N"/>
</dbReference>
<dbReference type="InterPro" id="IPR004616">
    <property type="entry name" value="Leu/Phe-tRNA_Trfase"/>
</dbReference>
<proteinExistence type="inferred from homology"/>
<comment type="catalytic activity">
    <reaction evidence="4">
        <text>N-terminal L-arginyl-[protein] + L-leucyl-tRNA(Leu) = N-terminal L-leucyl-L-arginyl-[protein] + tRNA(Leu) + H(+)</text>
        <dbReference type="Rhea" id="RHEA:50416"/>
        <dbReference type="Rhea" id="RHEA-COMP:9613"/>
        <dbReference type="Rhea" id="RHEA-COMP:9622"/>
        <dbReference type="Rhea" id="RHEA-COMP:12672"/>
        <dbReference type="Rhea" id="RHEA-COMP:12673"/>
        <dbReference type="ChEBI" id="CHEBI:15378"/>
        <dbReference type="ChEBI" id="CHEBI:64719"/>
        <dbReference type="ChEBI" id="CHEBI:78442"/>
        <dbReference type="ChEBI" id="CHEBI:78494"/>
        <dbReference type="ChEBI" id="CHEBI:133044"/>
        <dbReference type="EC" id="2.3.2.6"/>
    </reaction>
</comment>
<evidence type="ECO:0000313" key="6">
    <source>
        <dbReference type="Proteomes" id="UP000384372"/>
    </source>
</evidence>
<dbReference type="HAMAP" id="MF_00688">
    <property type="entry name" value="Leu_Phe_trans"/>
    <property type="match status" value="1"/>
</dbReference>
<keyword evidence="1 4" id="KW-0963">Cytoplasm</keyword>
<dbReference type="GO" id="GO:0030163">
    <property type="term" value="P:protein catabolic process"/>
    <property type="evidence" value="ECO:0007669"/>
    <property type="project" value="UniProtKB-UniRule"/>
</dbReference>
<dbReference type="Gene3D" id="3.40.630.70">
    <property type="entry name" value="Leucyl/phenylalanyl-tRNA-protein transferase, C-terminal domain"/>
    <property type="match status" value="1"/>
</dbReference>
<evidence type="ECO:0000256" key="1">
    <source>
        <dbReference type="ARBA" id="ARBA00022490"/>
    </source>
</evidence>
<dbReference type="GO" id="GO:0005737">
    <property type="term" value="C:cytoplasm"/>
    <property type="evidence" value="ECO:0007669"/>
    <property type="project" value="UniProtKB-SubCell"/>
</dbReference>
<reference evidence="5 6" key="1">
    <citation type="submission" date="2019-09" db="EMBL/GenBank/DDBJ databases">
        <title>Distinct polysaccharide growth profiles of human intestinal Prevotella copri isolates.</title>
        <authorList>
            <person name="Fehlner-Peach H."/>
            <person name="Magnabosco C."/>
            <person name="Raghavan V."/>
            <person name="Scher J.U."/>
            <person name="Tett A."/>
            <person name="Cox L.M."/>
            <person name="Gottsegen C."/>
            <person name="Watters A."/>
            <person name="Wiltshire- Gordon J.D."/>
            <person name="Segata N."/>
            <person name="Bonneau R."/>
            <person name="Littman D.R."/>
        </authorList>
    </citation>
    <scope>NUCLEOTIDE SEQUENCE [LARGE SCALE GENOMIC DNA]</scope>
    <source>
        <strain evidence="6">iAQ1173</strain>
    </source>
</reference>
<dbReference type="InterPro" id="IPR016181">
    <property type="entry name" value="Acyl_CoA_acyltransferase"/>
</dbReference>
<dbReference type="PANTHER" id="PTHR30098:SF2">
    <property type="entry name" value="LEUCYL_PHENYLALANYL-TRNA--PROTEIN TRANSFERASE"/>
    <property type="match status" value="1"/>
</dbReference>
<comment type="catalytic activity">
    <reaction evidence="4">
        <text>L-phenylalanyl-tRNA(Phe) + an N-terminal L-alpha-aminoacyl-[protein] = an N-terminal L-phenylalanyl-L-alpha-aminoacyl-[protein] + tRNA(Phe)</text>
        <dbReference type="Rhea" id="RHEA:43632"/>
        <dbReference type="Rhea" id="RHEA-COMP:9668"/>
        <dbReference type="Rhea" id="RHEA-COMP:9699"/>
        <dbReference type="Rhea" id="RHEA-COMP:10636"/>
        <dbReference type="Rhea" id="RHEA-COMP:10637"/>
        <dbReference type="ChEBI" id="CHEBI:78442"/>
        <dbReference type="ChEBI" id="CHEBI:78531"/>
        <dbReference type="ChEBI" id="CHEBI:78597"/>
        <dbReference type="ChEBI" id="CHEBI:83561"/>
        <dbReference type="EC" id="2.3.2.6"/>
    </reaction>
</comment>
<keyword evidence="2 4" id="KW-0808">Transferase</keyword>
<dbReference type="Proteomes" id="UP000384372">
    <property type="component" value="Unassembled WGS sequence"/>
</dbReference>
<comment type="subcellular location">
    <subcellularLocation>
        <location evidence="4">Cytoplasm</location>
    </subcellularLocation>
</comment>
<comment type="caution">
    <text evidence="5">The sequence shown here is derived from an EMBL/GenBank/DDBJ whole genome shotgun (WGS) entry which is preliminary data.</text>
</comment>
<comment type="function">
    <text evidence="4">Functions in the N-end rule pathway of protein degradation where it conjugates Leu, Phe and, less efficiently, Met from aminoacyl-tRNAs to the N-termini of proteins containing an N-terminal arginine or lysine.</text>
</comment>
<dbReference type="InterPro" id="IPR042203">
    <property type="entry name" value="Leu/Phe-tRNA_Trfase_C"/>
</dbReference>
<evidence type="ECO:0000256" key="2">
    <source>
        <dbReference type="ARBA" id="ARBA00022679"/>
    </source>
</evidence>
<dbReference type="OrthoDB" id="9790282at2"/>
<dbReference type="EC" id="2.3.2.6" evidence="4"/>
<keyword evidence="3 4" id="KW-0012">Acyltransferase</keyword>
<dbReference type="NCBIfam" id="TIGR00667">
    <property type="entry name" value="aat"/>
    <property type="match status" value="1"/>
</dbReference>
<keyword evidence="6" id="KW-1185">Reference proteome</keyword>